<dbReference type="STRING" id="429701.A0A2G9H5S9"/>
<dbReference type="Pfam" id="PF08268">
    <property type="entry name" value="FBA_3"/>
    <property type="match status" value="1"/>
</dbReference>
<evidence type="ECO:0000313" key="3">
    <source>
        <dbReference type="EMBL" id="PIN12872.1"/>
    </source>
</evidence>
<name>A0A2G9H5S9_9LAMI</name>
<keyword evidence="4" id="KW-1185">Reference proteome</keyword>
<dbReference type="SUPFAM" id="SSF81383">
    <property type="entry name" value="F-box domain"/>
    <property type="match status" value="1"/>
</dbReference>
<dbReference type="PROSITE" id="PS50181">
    <property type="entry name" value="FBOX"/>
    <property type="match status" value="1"/>
</dbReference>
<dbReference type="Gene3D" id="1.20.1280.50">
    <property type="match status" value="1"/>
</dbReference>
<protein>
    <recommendedName>
        <fullName evidence="1">F-box domain-containing protein</fullName>
    </recommendedName>
</protein>
<reference evidence="4" key="2">
    <citation type="journal article" date="2018" name="Gigascience">
        <title>Genome assembly of the Pink Ipe (Handroanthus impetiginosus, Bignoniaceae), a highly valued, ecologically keystone Neotropical timber forest tree.</title>
        <authorList>
            <person name="Silva-Junior O.B."/>
            <person name="Grattapaglia D."/>
            <person name="Novaes E."/>
            <person name="Collevatti R.G."/>
        </authorList>
    </citation>
    <scope>NUCLEOTIDE SEQUENCE [LARGE SCALE GENOMIC DNA]</scope>
    <source>
        <strain evidence="4">cv. UFG-1</strain>
    </source>
</reference>
<feature type="domain" description="F-box" evidence="1">
    <location>
        <begin position="5"/>
        <end position="51"/>
    </location>
</feature>
<dbReference type="InterPro" id="IPR011043">
    <property type="entry name" value="Gal_Oxase/kelch_b-propeller"/>
</dbReference>
<dbReference type="InterPro" id="IPR013187">
    <property type="entry name" value="F-box-assoc_dom_typ3"/>
</dbReference>
<evidence type="ECO:0000313" key="4">
    <source>
        <dbReference type="Proteomes" id="UP000231279"/>
    </source>
</evidence>
<accession>A0A2G9H5S9</accession>
<dbReference type="AlphaFoldDB" id="A0A2G9H5S9"/>
<dbReference type="InterPro" id="IPR001810">
    <property type="entry name" value="F-box_dom"/>
</dbReference>
<dbReference type="PANTHER" id="PTHR31672:SF13">
    <property type="entry name" value="F-BOX PROTEIN CPR30-LIKE"/>
    <property type="match status" value="1"/>
</dbReference>
<dbReference type="PANTHER" id="PTHR31672">
    <property type="entry name" value="BNACNNG10540D PROTEIN"/>
    <property type="match status" value="1"/>
</dbReference>
<dbReference type="CDD" id="cd22157">
    <property type="entry name" value="F-box_AtFBW1-like"/>
    <property type="match status" value="1"/>
</dbReference>
<evidence type="ECO:0000259" key="1">
    <source>
        <dbReference type="PROSITE" id="PS50181"/>
    </source>
</evidence>
<comment type="caution">
    <text evidence="3">The sequence shown here is derived from an EMBL/GenBank/DDBJ whole genome shotgun (WGS) entry which is preliminary data.</text>
</comment>
<dbReference type="NCBIfam" id="TIGR01640">
    <property type="entry name" value="F_box_assoc_1"/>
    <property type="match status" value="1"/>
</dbReference>
<proteinExistence type="predicted"/>
<dbReference type="InterPro" id="IPR017451">
    <property type="entry name" value="F-box-assoc_interact_dom"/>
</dbReference>
<reference evidence="3" key="3">
    <citation type="journal article" date="2018" name="Gigascience">
        <title>Genome assembly of the pink ipe (Handroanthus impetiginosus, Bignoniaceae), a highly-valued ecologically keystone neotropical timber forest tree.</title>
        <authorList>
            <person name="Silva-Junior O.B."/>
            <person name="Novaes E."/>
            <person name="Grattapaglia D."/>
            <person name="Collevatti R.G."/>
        </authorList>
    </citation>
    <scope>NUCLEOTIDE SEQUENCE [LARGE SCALE GENOMIC DNA]</scope>
    <source>
        <strain evidence="3">UFG-1</strain>
        <tissue evidence="3">Leaf</tissue>
    </source>
</reference>
<dbReference type="SMART" id="SM00256">
    <property type="entry name" value="FBOX"/>
    <property type="match status" value="1"/>
</dbReference>
<dbReference type="Proteomes" id="UP000231279">
    <property type="component" value="Unassembled WGS sequence"/>
</dbReference>
<evidence type="ECO:0000313" key="2">
    <source>
        <dbReference type="EMBL" id="PIN07784.1"/>
    </source>
</evidence>
<reference evidence="3" key="1">
    <citation type="submission" date="2017-07" db="EMBL/GenBank/DDBJ databases">
        <authorList>
            <person name="Sun Z.S."/>
            <person name="Albrecht U."/>
            <person name="Echele G."/>
            <person name="Lee C.C."/>
        </authorList>
    </citation>
    <scope>NUCLEOTIDE SEQUENCE</scope>
    <source>
        <strain evidence="3">UFG-1</strain>
        <tissue evidence="3">Leaf</tissue>
    </source>
</reference>
<organism evidence="3 4">
    <name type="scientific">Handroanthus impetiginosus</name>
    <dbReference type="NCBI Taxonomy" id="429701"/>
    <lineage>
        <taxon>Eukaryota</taxon>
        <taxon>Viridiplantae</taxon>
        <taxon>Streptophyta</taxon>
        <taxon>Embryophyta</taxon>
        <taxon>Tracheophyta</taxon>
        <taxon>Spermatophyta</taxon>
        <taxon>Magnoliopsida</taxon>
        <taxon>eudicotyledons</taxon>
        <taxon>Gunneridae</taxon>
        <taxon>Pentapetalae</taxon>
        <taxon>asterids</taxon>
        <taxon>lamiids</taxon>
        <taxon>Lamiales</taxon>
        <taxon>Bignoniaceae</taxon>
        <taxon>Crescentiina</taxon>
        <taxon>Tabebuia alliance</taxon>
        <taxon>Handroanthus</taxon>
    </lineage>
</organism>
<dbReference type="InterPro" id="IPR036047">
    <property type="entry name" value="F-box-like_dom_sf"/>
</dbReference>
<dbReference type="OrthoDB" id="886494at2759"/>
<dbReference type="InterPro" id="IPR050796">
    <property type="entry name" value="SCF_F-box_component"/>
</dbReference>
<sequence length="360" mass="41416">METQATAIPKLPNDVVIEILTRLPVKSLLRFKCVCKSWLSLISSQEFAKSHLRNSKKSSNFTHHRIMLNYRGNLKQCSVQSLFYEPISDAFDTDYYHYSVRDSRNFVWVVGSCDGLICLAINKKDLILWNPSTRISKKLPDFAVKINFGSYFAYGLGFDKSSNDYKVVGFFNNNRDLSEVIVKIYSLKNDEWKRIKNFKGRWLMDDPATFANGKLHWISNSDLELKSGWDIVSLDLETEEYGILEMPAYVKSGFYSRLGASEGSLYVLCSHLSNAEVWIMDDCNQSWNKVVTIPYIDDFLKYTYKRALYVLKNGEVLLLCGSKFVIFDSRDCSFRYPEIRNSGEVITASTYLESLVSPLL</sequence>
<dbReference type="EMBL" id="NKXS01003987">
    <property type="protein sequence ID" value="PIN07784.1"/>
    <property type="molecule type" value="Genomic_DNA"/>
</dbReference>
<dbReference type="SUPFAM" id="SSF50965">
    <property type="entry name" value="Galactose oxidase, central domain"/>
    <property type="match status" value="1"/>
</dbReference>
<dbReference type="EMBL" id="NKXS01002600">
    <property type="protein sequence ID" value="PIN12872.1"/>
    <property type="molecule type" value="Genomic_DNA"/>
</dbReference>
<gene>
    <name evidence="3" type="ORF">CDL12_14525</name>
    <name evidence="2" type="ORF">CDL12_19651</name>
</gene>
<dbReference type="Pfam" id="PF00646">
    <property type="entry name" value="F-box"/>
    <property type="match status" value="1"/>
</dbReference>